<evidence type="ECO:0000313" key="2">
    <source>
        <dbReference type="Proteomes" id="UP000217999"/>
    </source>
</evidence>
<sequence>MNDFLERFCCFLYDALQAEYFSYNEIVSWADGLILQCEVPKPWLVCLSLIKSKEGRYSLFDEVNGDLAEDLQKNCSRAEYKSCFEGFLFLRYIEGKLTKNDLLDFYIEMTTHEDVLWEDLLPEMQRQASQAVEFLSLMQKADIYLAAPWIFDYAPMP</sequence>
<comment type="caution">
    <text evidence="1">The sequence shown here is derived from an EMBL/GenBank/DDBJ whole genome shotgun (WGS) entry which is preliminary data.</text>
</comment>
<dbReference type="Proteomes" id="UP000217999">
    <property type="component" value="Unassembled WGS sequence"/>
</dbReference>
<reference evidence="1 2" key="1">
    <citation type="submission" date="2017-08" db="EMBL/GenBank/DDBJ databases">
        <title>WGS of Clinical strains of the CDC Group NO-1 linked to zoonotic infections in humans.</title>
        <authorList>
            <person name="Bernier A.-M."/>
            <person name="Bernard K."/>
        </authorList>
    </citation>
    <scope>NUCLEOTIDE SEQUENCE [LARGE SCALE GENOMIC DNA]</scope>
    <source>
        <strain evidence="1 2">NML03-0146</strain>
    </source>
</reference>
<organism evidence="1 2">
    <name type="scientific">Vandammella animalimorsus</name>
    <dbReference type="NCBI Taxonomy" id="2029117"/>
    <lineage>
        <taxon>Bacteria</taxon>
        <taxon>Pseudomonadati</taxon>
        <taxon>Pseudomonadota</taxon>
        <taxon>Betaproteobacteria</taxon>
        <taxon>Burkholderiales</taxon>
        <taxon>Comamonadaceae</taxon>
        <taxon>Vandammella</taxon>
    </lineage>
</organism>
<dbReference type="EMBL" id="NSJF01000005">
    <property type="protein sequence ID" value="PAT34048.1"/>
    <property type="molecule type" value="Genomic_DNA"/>
</dbReference>
<protein>
    <submittedName>
        <fullName evidence="1">Uncharacterized protein</fullName>
    </submittedName>
</protein>
<gene>
    <name evidence="1" type="ORF">CK620_10355</name>
</gene>
<dbReference type="AlphaFoldDB" id="A0A2A2A8H9"/>
<name>A0A2A2A8H9_9BURK</name>
<dbReference type="RefSeq" id="WP_143326052.1">
    <property type="nucleotide sequence ID" value="NZ_NSJF01000005.1"/>
</dbReference>
<proteinExistence type="predicted"/>
<accession>A0A2A2A8H9</accession>
<evidence type="ECO:0000313" key="1">
    <source>
        <dbReference type="EMBL" id="PAT34048.1"/>
    </source>
</evidence>